<dbReference type="WBParaSite" id="ES5_v2.g12283.t1">
    <property type="protein sequence ID" value="ES5_v2.g12283.t1"/>
    <property type="gene ID" value="ES5_v2.g12283"/>
</dbReference>
<evidence type="ECO:0000313" key="1">
    <source>
        <dbReference type="Proteomes" id="UP000887579"/>
    </source>
</evidence>
<protein>
    <submittedName>
        <fullName evidence="2">Formylglycinamide ribonucleotide amidotransferase</fullName>
    </submittedName>
</protein>
<name>A0AC34F5M4_9BILA</name>
<proteinExistence type="predicted"/>
<reference evidence="2" key="1">
    <citation type="submission" date="2022-11" db="UniProtKB">
        <authorList>
            <consortium name="WormBaseParasite"/>
        </authorList>
    </citation>
    <scope>IDENTIFICATION</scope>
</reference>
<evidence type="ECO:0000313" key="2">
    <source>
        <dbReference type="WBParaSite" id="ES5_v2.g12283.t1"/>
    </source>
</evidence>
<sequence length="1114" mass="122735">MIECIYTNPPCFSQTIKKEKAFEIDILGVEGRKNLQKANDELGLALDEADFDYYYDFFLNKIQKNPTDVELFDLAQSNSEHSRHWFFRGELYVNGEKRPESLFKSIQDTQKYSNKNNVIAFCDNSSAITGFESEYLVSTNPTKTAALSKKSLKRHIIYTAETHNFPTGVCPFPGAATGTGGRIRDVHATGRGAHEIAGIAGYSIGNLNLNNYPQSYEPKWDYPNNFATPAKILIEASNGASDYGNKFGEPVIAGFTRSFGMQLPNSKRYEYVKPIMFSAGIGSIDSNSIKKAEAKKGQLVAKVGGPVYRIGVGGGAASSVQVQGDQKNELDFGAVQRGDPEMEQKLHRVIRGCIELGDKNPILSIHDQGAGGNGNVLKEIVEGKNGGAIIKADTFDLGDPTVSIRELWGAEYQESDAILIDPLLVDELKSISSREKCRVNIVGEVTGDNRIIVKNYINELPEHPVDLDLTKLSERESKVFHLRSDVINALSLELPPTLTVKEALNQVLRLPTVGSKRYLTNKVDRSVTGLIAQQQCVGPLHTPVADDVKCSGNWMWAAKVDGEGGKLVQACDAMCTVMKTLGIAVDGGKDSLSMAARCKNNEIICSPGTLVVSTYAPCTDIQKVVTPDFKIPDEAPTVIVYVSMANPRQRYRLGGSALAQCYSQLGNEFPDMDSPEYFKKAFNVVQKIIQEELIFSGHDVSDGGIITALLEMAFAGNCEIHASITSQAGTLETLFAEELGIILEVSHKNLGHLLAICDENDILVQKIGEVVQIYGKDASIIINVNGNCVIDCSLNELRNIWEETSDRLELLQTAENCVKTQIEWRSKVCITNYVASFDFNIDNNFLTKSPKIAILREEGSNGDREMAAAFISVGFEAFDITMTDLANDGNFDQFRGIAFVGGFSFADVLGSAKGWAATINFNEKICKMFETFKNRKDTFSLGICNGCQLMALINWIGDSNVSKGKVFLDDNDCGRFHSGFCSVKIQKSPAIMLQGMEDSILGVWTSHGEGKFTYDSAETEQYLEKQNLRCIRYCDNSGHLTNLYPANPNGSSSAVAGICSSDGRHLAMMPHPDRSFLTWQWPNYPKALKLSHSNFTPWIKMFKNAYEWCIEGRQ</sequence>
<organism evidence="1 2">
    <name type="scientific">Panagrolaimus sp. ES5</name>
    <dbReference type="NCBI Taxonomy" id="591445"/>
    <lineage>
        <taxon>Eukaryota</taxon>
        <taxon>Metazoa</taxon>
        <taxon>Ecdysozoa</taxon>
        <taxon>Nematoda</taxon>
        <taxon>Chromadorea</taxon>
        <taxon>Rhabditida</taxon>
        <taxon>Tylenchina</taxon>
        <taxon>Panagrolaimomorpha</taxon>
        <taxon>Panagrolaimoidea</taxon>
        <taxon>Panagrolaimidae</taxon>
        <taxon>Panagrolaimus</taxon>
    </lineage>
</organism>
<accession>A0AC34F5M4</accession>
<dbReference type="Proteomes" id="UP000887579">
    <property type="component" value="Unplaced"/>
</dbReference>